<comment type="catalytic activity">
    <reaction evidence="1">
        <text>ATP + protein L-histidine = ADP + protein N-phospho-L-histidine.</text>
        <dbReference type="EC" id="2.7.13.3"/>
    </reaction>
</comment>
<dbReference type="Proteomes" id="UP000284250">
    <property type="component" value="Unassembled WGS sequence"/>
</dbReference>
<evidence type="ECO:0000256" key="4">
    <source>
        <dbReference type="ARBA" id="ARBA00022679"/>
    </source>
</evidence>
<evidence type="ECO:0000313" key="9">
    <source>
        <dbReference type="Proteomes" id="UP000284250"/>
    </source>
</evidence>
<dbReference type="FunFam" id="3.30.565.10:FF:000006">
    <property type="entry name" value="Sensor histidine kinase WalK"/>
    <property type="match status" value="1"/>
</dbReference>
<dbReference type="InterPro" id="IPR035965">
    <property type="entry name" value="PAS-like_dom_sf"/>
</dbReference>
<dbReference type="RefSeq" id="WP_119657821.1">
    <property type="nucleotide sequence ID" value="NZ_JBHUOI010000093.1"/>
</dbReference>
<evidence type="ECO:0000256" key="3">
    <source>
        <dbReference type="ARBA" id="ARBA00022553"/>
    </source>
</evidence>
<feature type="domain" description="PAC" evidence="7">
    <location>
        <begin position="124"/>
        <end position="174"/>
    </location>
</feature>
<dbReference type="SMART" id="SM00091">
    <property type="entry name" value="PAS"/>
    <property type="match status" value="1"/>
</dbReference>
<keyword evidence="5 8" id="KW-0418">Kinase</keyword>
<name>A0A418QIB4_9BACT</name>
<dbReference type="Gene3D" id="1.10.287.130">
    <property type="match status" value="1"/>
</dbReference>
<dbReference type="InterPro" id="IPR036097">
    <property type="entry name" value="HisK_dim/P_sf"/>
</dbReference>
<dbReference type="Pfam" id="PF00989">
    <property type="entry name" value="PAS"/>
    <property type="match status" value="1"/>
</dbReference>
<dbReference type="InterPro" id="IPR003594">
    <property type="entry name" value="HATPase_dom"/>
</dbReference>
<dbReference type="AlphaFoldDB" id="A0A418QIB4"/>
<dbReference type="InterPro" id="IPR000014">
    <property type="entry name" value="PAS"/>
</dbReference>
<keyword evidence="9" id="KW-1185">Reference proteome</keyword>
<dbReference type="SMART" id="SM00387">
    <property type="entry name" value="HATPase_c"/>
    <property type="match status" value="1"/>
</dbReference>
<dbReference type="InterPro" id="IPR013767">
    <property type="entry name" value="PAS_fold"/>
</dbReference>
<dbReference type="InterPro" id="IPR036890">
    <property type="entry name" value="HATPase_C_sf"/>
</dbReference>
<dbReference type="Pfam" id="PF00512">
    <property type="entry name" value="HisKA"/>
    <property type="match status" value="1"/>
</dbReference>
<dbReference type="SUPFAM" id="SSF55785">
    <property type="entry name" value="PYP-like sensor domain (PAS domain)"/>
    <property type="match status" value="1"/>
</dbReference>
<dbReference type="EMBL" id="QYCN01000072">
    <property type="protein sequence ID" value="RIY04911.1"/>
    <property type="molecule type" value="Genomic_DNA"/>
</dbReference>
<dbReference type="SUPFAM" id="SSF55874">
    <property type="entry name" value="ATPase domain of HSP90 chaperone/DNA topoisomerase II/histidine kinase"/>
    <property type="match status" value="1"/>
</dbReference>
<feature type="domain" description="Histidine kinase" evidence="6">
    <location>
        <begin position="185"/>
        <end position="398"/>
    </location>
</feature>
<evidence type="ECO:0000256" key="5">
    <source>
        <dbReference type="ARBA" id="ARBA00022777"/>
    </source>
</evidence>
<reference evidence="8 9" key="2">
    <citation type="submission" date="2019-01" db="EMBL/GenBank/DDBJ databases">
        <title>Hymenobacter humicola sp. nov., isolated from soils in Antarctica.</title>
        <authorList>
            <person name="Sedlacek I."/>
            <person name="Holochova P."/>
            <person name="Kralova S."/>
            <person name="Pantucek R."/>
            <person name="Stankova E."/>
            <person name="Vrbovska V."/>
            <person name="Kristofova L."/>
            <person name="Svec P."/>
            <person name="Busse H.-J."/>
        </authorList>
    </citation>
    <scope>NUCLEOTIDE SEQUENCE [LARGE SCALE GENOMIC DNA]</scope>
    <source>
        <strain evidence="8 9">CCM 8852</strain>
    </source>
</reference>
<dbReference type="InterPro" id="IPR004358">
    <property type="entry name" value="Sig_transdc_His_kin-like_C"/>
</dbReference>
<dbReference type="PROSITE" id="PS50109">
    <property type="entry name" value="HIS_KIN"/>
    <property type="match status" value="1"/>
</dbReference>
<proteinExistence type="predicted"/>
<dbReference type="NCBIfam" id="TIGR00229">
    <property type="entry name" value="sensory_box"/>
    <property type="match status" value="1"/>
</dbReference>
<sequence length="398" mass="44742">MMPPNHAPKAKTKSLRAETEALRAQIKQLQADRTTVAKKKAKDDKYEQSQVRFRTVFENSPLGQKIINPDLTIRQANAALVDMLGLARRDEVEGRRIVDFAHPHYRADWDRLHERLWQHRIPSFTFETCLVRADGSSFWCQVHSILFPDDGHELGYTTLIDTTEHKDLEASLKRLYDTQEAIMHLVAHDLKTPIAHIQMLTELLHRDAASAEPETPQFLQLIEQSCNEANALLKDVLYLGGLDATRLKKEPINLNAFLDAQLTVHRLAAQEKGIALALELPPHVVTVHLNPNKFSRVVVNLLTNALKFTPAGGRVVVRLEEPAGRPRLTMQDTGVGIAPELQAHIFDKFSAAARAGLYGESTTGLGLFITQQIVRLHGGKIWCESHEHEGTTFFIDLP</sequence>
<reference evidence="8 9" key="1">
    <citation type="submission" date="2018-09" db="EMBL/GenBank/DDBJ databases">
        <authorList>
            <person name="Zeman M."/>
            <person name="Pardy F."/>
        </authorList>
    </citation>
    <scope>NUCLEOTIDE SEQUENCE [LARGE SCALE GENOMIC DNA]</scope>
    <source>
        <strain evidence="8 9">CCM 8852</strain>
    </source>
</reference>
<dbReference type="SMART" id="SM00388">
    <property type="entry name" value="HisKA"/>
    <property type="match status" value="1"/>
</dbReference>
<dbReference type="Pfam" id="PF02518">
    <property type="entry name" value="HATPase_c"/>
    <property type="match status" value="1"/>
</dbReference>
<dbReference type="PROSITE" id="PS50113">
    <property type="entry name" value="PAC"/>
    <property type="match status" value="1"/>
</dbReference>
<evidence type="ECO:0000256" key="2">
    <source>
        <dbReference type="ARBA" id="ARBA00012438"/>
    </source>
</evidence>
<evidence type="ECO:0000259" key="6">
    <source>
        <dbReference type="PROSITE" id="PS50109"/>
    </source>
</evidence>
<evidence type="ECO:0000259" key="7">
    <source>
        <dbReference type="PROSITE" id="PS50113"/>
    </source>
</evidence>
<dbReference type="CDD" id="cd00075">
    <property type="entry name" value="HATPase"/>
    <property type="match status" value="1"/>
</dbReference>
<comment type="caution">
    <text evidence="8">The sequence shown here is derived from an EMBL/GenBank/DDBJ whole genome shotgun (WGS) entry which is preliminary data.</text>
</comment>
<dbReference type="PRINTS" id="PR00344">
    <property type="entry name" value="BCTRLSENSOR"/>
</dbReference>
<accession>A0A418QIB4</accession>
<dbReference type="InterPro" id="IPR003661">
    <property type="entry name" value="HisK_dim/P_dom"/>
</dbReference>
<dbReference type="Gene3D" id="3.30.450.20">
    <property type="entry name" value="PAS domain"/>
    <property type="match status" value="1"/>
</dbReference>
<dbReference type="GO" id="GO:0000155">
    <property type="term" value="F:phosphorelay sensor kinase activity"/>
    <property type="evidence" value="ECO:0007669"/>
    <property type="project" value="InterPro"/>
</dbReference>
<dbReference type="SUPFAM" id="SSF47384">
    <property type="entry name" value="Homodimeric domain of signal transducing histidine kinase"/>
    <property type="match status" value="1"/>
</dbReference>
<dbReference type="Gene3D" id="3.30.565.10">
    <property type="entry name" value="Histidine kinase-like ATPase, C-terminal domain"/>
    <property type="match status" value="1"/>
</dbReference>
<dbReference type="InterPro" id="IPR005467">
    <property type="entry name" value="His_kinase_dom"/>
</dbReference>
<dbReference type="PANTHER" id="PTHR43547:SF2">
    <property type="entry name" value="HYBRID SIGNAL TRANSDUCTION HISTIDINE KINASE C"/>
    <property type="match status" value="1"/>
</dbReference>
<evidence type="ECO:0000313" key="8">
    <source>
        <dbReference type="EMBL" id="RIY04911.1"/>
    </source>
</evidence>
<dbReference type="CDD" id="cd00130">
    <property type="entry name" value="PAS"/>
    <property type="match status" value="1"/>
</dbReference>
<dbReference type="PANTHER" id="PTHR43547">
    <property type="entry name" value="TWO-COMPONENT HISTIDINE KINASE"/>
    <property type="match status" value="1"/>
</dbReference>
<dbReference type="InterPro" id="IPR000700">
    <property type="entry name" value="PAS-assoc_C"/>
</dbReference>
<dbReference type="EC" id="2.7.13.3" evidence="2"/>
<keyword evidence="4" id="KW-0808">Transferase</keyword>
<gene>
    <name evidence="8" type="ORF">D0T11_21240</name>
</gene>
<dbReference type="CDD" id="cd00082">
    <property type="entry name" value="HisKA"/>
    <property type="match status" value="1"/>
</dbReference>
<dbReference type="OrthoDB" id="9757990at2"/>
<protein>
    <recommendedName>
        <fullName evidence="2">histidine kinase</fullName>
        <ecNumber evidence="2">2.7.13.3</ecNumber>
    </recommendedName>
</protein>
<evidence type="ECO:0000256" key="1">
    <source>
        <dbReference type="ARBA" id="ARBA00000085"/>
    </source>
</evidence>
<keyword evidence="3" id="KW-0597">Phosphoprotein</keyword>
<organism evidence="8 9">
    <name type="scientific">Hymenobacter rubripertinctus</name>
    <dbReference type="NCBI Taxonomy" id="2029981"/>
    <lineage>
        <taxon>Bacteria</taxon>
        <taxon>Pseudomonadati</taxon>
        <taxon>Bacteroidota</taxon>
        <taxon>Cytophagia</taxon>
        <taxon>Cytophagales</taxon>
        <taxon>Hymenobacteraceae</taxon>
        <taxon>Hymenobacter</taxon>
    </lineage>
</organism>